<feature type="transmembrane region" description="Helical" evidence="1">
    <location>
        <begin position="164"/>
        <end position="185"/>
    </location>
</feature>
<evidence type="ECO:0000313" key="3">
    <source>
        <dbReference type="Proteomes" id="UP000799441"/>
    </source>
</evidence>
<feature type="transmembrane region" description="Helical" evidence="1">
    <location>
        <begin position="20"/>
        <end position="41"/>
    </location>
</feature>
<dbReference type="Proteomes" id="UP000799441">
    <property type="component" value="Unassembled WGS sequence"/>
</dbReference>
<name>A0A9P4QGQ6_9PEZI</name>
<feature type="transmembrane region" description="Helical" evidence="1">
    <location>
        <begin position="215"/>
        <end position="234"/>
    </location>
</feature>
<feature type="transmembrane region" description="Helical" evidence="1">
    <location>
        <begin position="134"/>
        <end position="152"/>
    </location>
</feature>
<feature type="transmembrane region" description="Helical" evidence="1">
    <location>
        <begin position="285"/>
        <end position="302"/>
    </location>
</feature>
<proteinExistence type="predicted"/>
<keyword evidence="1" id="KW-1133">Transmembrane helix</keyword>
<protein>
    <submittedName>
        <fullName evidence="2">Uncharacterized protein</fullName>
    </submittedName>
</protein>
<evidence type="ECO:0000256" key="1">
    <source>
        <dbReference type="SAM" id="Phobius"/>
    </source>
</evidence>
<keyword evidence="1" id="KW-0812">Transmembrane</keyword>
<evidence type="ECO:0000313" key="2">
    <source>
        <dbReference type="EMBL" id="KAF2725470.1"/>
    </source>
</evidence>
<sequence length="353" mass="39436">MVEMSLNPESPKNYLGATIFWLYIIAALAFTAVTLQTLYRLKTSYHHHHHAPKAQYNAAIRAFSILAGISFTSLSFNMMHVLVQSFMKWCRNYDCLDTSVPSQGWLQTIWEWSVQSMQFQDFGEAIVANPARQLWTIAALANTLGVCIFIGFNGRQQQVPRLWAFFCLAEILPISFAENLFYLALLLKVQPVKGDAANRDIKNDKTLEKTPTLPVYDSLSLWYLPLYLATGFCIGQASRAAGTSHLIPIIFAARLVLLTPLSTWLHSSWGSVPFAVLKRFGHSMHINRLLGLIMCMLPVVGLRQTRSLDVQPLEALEALFEHPAVSTLGCDLVVSILGSVVWTVIAKEIGIHG</sequence>
<gene>
    <name evidence="2" type="ORF">K431DRAFT_342915</name>
</gene>
<dbReference type="OrthoDB" id="18595at2759"/>
<feature type="transmembrane region" description="Helical" evidence="1">
    <location>
        <begin position="246"/>
        <end position="265"/>
    </location>
</feature>
<organism evidence="2 3">
    <name type="scientific">Polychaeton citri CBS 116435</name>
    <dbReference type="NCBI Taxonomy" id="1314669"/>
    <lineage>
        <taxon>Eukaryota</taxon>
        <taxon>Fungi</taxon>
        <taxon>Dikarya</taxon>
        <taxon>Ascomycota</taxon>
        <taxon>Pezizomycotina</taxon>
        <taxon>Dothideomycetes</taxon>
        <taxon>Dothideomycetidae</taxon>
        <taxon>Capnodiales</taxon>
        <taxon>Capnodiaceae</taxon>
        <taxon>Polychaeton</taxon>
    </lineage>
</organism>
<comment type="caution">
    <text evidence="2">The sequence shown here is derived from an EMBL/GenBank/DDBJ whole genome shotgun (WGS) entry which is preliminary data.</text>
</comment>
<dbReference type="AlphaFoldDB" id="A0A9P4QGQ6"/>
<accession>A0A9P4QGQ6</accession>
<feature type="transmembrane region" description="Helical" evidence="1">
    <location>
        <begin position="62"/>
        <end position="83"/>
    </location>
</feature>
<keyword evidence="3" id="KW-1185">Reference proteome</keyword>
<dbReference type="EMBL" id="MU003767">
    <property type="protein sequence ID" value="KAF2725470.1"/>
    <property type="molecule type" value="Genomic_DNA"/>
</dbReference>
<keyword evidence="1" id="KW-0472">Membrane</keyword>
<reference evidence="2" key="1">
    <citation type="journal article" date="2020" name="Stud. Mycol.">
        <title>101 Dothideomycetes genomes: a test case for predicting lifestyles and emergence of pathogens.</title>
        <authorList>
            <person name="Haridas S."/>
            <person name="Albert R."/>
            <person name="Binder M."/>
            <person name="Bloem J."/>
            <person name="Labutti K."/>
            <person name="Salamov A."/>
            <person name="Andreopoulos B."/>
            <person name="Baker S."/>
            <person name="Barry K."/>
            <person name="Bills G."/>
            <person name="Bluhm B."/>
            <person name="Cannon C."/>
            <person name="Castanera R."/>
            <person name="Culley D."/>
            <person name="Daum C."/>
            <person name="Ezra D."/>
            <person name="Gonzalez J."/>
            <person name="Henrissat B."/>
            <person name="Kuo A."/>
            <person name="Liang C."/>
            <person name="Lipzen A."/>
            <person name="Lutzoni F."/>
            <person name="Magnuson J."/>
            <person name="Mondo S."/>
            <person name="Nolan M."/>
            <person name="Ohm R."/>
            <person name="Pangilinan J."/>
            <person name="Park H.-J."/>
            <person name="Ramirez L."/>
            <person name="Alfaro M."/>
            <person name="Sun H."/>
            <person name="Tritt A."/>
            <person name="Yoshinaga Y."/>
            <person name="Zwiers L.-H."/>
            <person name="Turgeon B."/>
            <person name="Goodwin S."/>
            <person name="Spatafora J."/>
            <person name="Crous P."/>
            <person name="Grigoriev I."/>
        </authorList>
    </citation>
    <scope>NUCLEOTIDE SEQUENCE</scope>
    <source>
        <strain evidence="2">CBS 116435</strain>
    </source>
</reference>